<proteinExistence type="predicted"/>
<evidence type="ECO:0000313" key="1">
    <source>
        <dbReference type="EMBL" id="GAA0459766.1"/>
    </source>
</evidence>
<dbReference type="EMBL" id="BAAACZ010000010">
    <property type="protein sequence ID" value="GAA0459766.1"/>
    <property type="molecule type" value="Genomic_DNA"/>
</dbReference>
<dbReference type="RefSeq" id="WP_343782681.1">
    <property type="nucleotide sequence ID" value="NZ_BAAACZ010000010.1"/>
</dbReference>
<dbReference type="Pfam" id="PF08970">
    <property type="entry name" value="Sda"/>
    <property type="match status" value="1"/>
</dbReference>
<sequence length="48" mass="5656">MAILDDSALIDAYREAIEINLSKDFIQLLERELNYRGFNLTDINPKYH</sequence>
<gene>
    <name evidence="1" type="ORF">GCM10008935_13830</name>
</gene>
<name>A0ABP3JS17_9BACI</name>
<keyword evidence="2" id="KW-1185">Reference proteome</keyword>
<evidence type="ECO:0000313" key="2">
    <source>
        <dbReference type="Proteomes" id="UP001500740"/>
    </source>
</evidence>
<protein>
    <recommendedName>
        <fullName evidence="3">Sporulation histidine kinase inhibitor Sda</fullName>
    </recommendedName>
</protein>
<dbReference type="InterPro" id="IPR036916">
    <property type="entry name" value="Sda_sf"/>
</dbReference>
<dbReference type="InterPro" id="IPR015064">
    <property type="entry name" value="Sda"/>
</dbReference>
<dbReference type="Proteomes" id="UP001500740">
    <property type="component" value="Unassembled WGS sequence"/>
</dbReference>
<accession>A0ABP3JS17</accession>
<organism evidence="1 2">
    <name type="scientific">Alkalibacillus silvisoli</name>
    <dbReference type="NCBI Taxonomy" id="392823"/>
    <lineage>
        <taxon>Bacteria</taxon>
        <taxon>Bacillati</taxon>
        <taxon>Bacillota</taxon>
        <taxon>Bacilli</taxon>
        <taxon>Bacillales</taxon>
        <taxon>Bacillaceae</taxon>
        <taxon>Alkalibacillus</taxon>
    </lineage>
</organism>
<dbReference type="SUPFAM" id="SSF100985">
    <property type="entry name" value="Sporulation inhibitor Sda"/>
    <property type="match status" value="1"/>
</dbReference>
<dbReference type="Gene3D" id="1.10.287.1100">
    <property type="entry name" value="Sporulation inhibitor A"/>
    <property type="match status" value="1"/>
</dbReference>
<comment type="caution">
    <text evidence="1">The sequence shown here is derived from an EMBL/GenBank/DDBJ whole genome shotgun (WGS) entry which is preliminary data.</text>
</comment>
<evidence type="ECO:0008006" key="3">
    <source>
        <dbReference type="Google" id="ProtNLM"/>
    </source>
</evidence>
<reference evidence="2" key="1">
    <citation type="journal article" date="2019" name="Int. J. Syst. Evol. Microbiol.">
        <title>The Global Catalogue of Microorganisms (GCM) 10K type strain sequencing project: providing services to taxonomists for standard genome sequencing and annotation.</title>
        <authorList>
            <consortium name="The Broad Institute Genomics Platform"/>
            <consortium name="The Broad Institute Genome Sequencing Center for Infectious Disease"/>
            <person name="Wu L."/>
            <person name="Ma J."/>
        </authorList>
    </citation>
    <scope>NUCLEOTIDE SEQUENCE [LARGE SCALE GENOMIC DNA]</scope>
    <source>
        <strain evidence="2">JCM 14193</strain>
    </source>
</reference>